<comment type="caution">
    <text evidence="2">The sequence shown here is derived from an EMBL/GenBank/DDBJ whole genome shotgun (WGS) entry which is preliminary data.</text>
</comment>
<name>A0A0D0NE19_KITGR</name>
<dbReference type="RefSeq" id="WP_043907713.1">
    <property type="nucleotide sequence ID" value="NZ_JXZB01000001.1"/>
</dbReference>
<gene>
    <name evidence="2" type="ORF">TR51_02545</name>
</gene>
<sequence length="213" mass="23097">MWGKWIGCEVPVAARGRFSAAQEAWSTISDQPGLVGQLGGWDPVAGRAQLLGLWTDEAAYRRFMRERHDTVAAGNQQRAGYTAIDIATGGTVLAMAGDVADLPRALERATLLRVADCRTLPGREEHFLEVQREVWAPGMAAAGGMLAGVVVQLEAHHYLVTTLWSGAAAHQRYARRHLPALRSRAALDGDVQSMTGHVLPLEAAWRIKPAESQ</sequence>
<reference evidence="2 3" key="1">
    <citation type="submission" date="2015-02" db="EMBL/GenBank/DDBJ databases">
        <title>Draft genome sequence of Kitasatospora griseola MF730-N6, a bafilomycin, terpentecin and satosporin producer.</title>
        <authorList>
            <person name="Arens J.C."/>
            <person name="Haltli B."/>
            <person name="Kerr R.G."/>
        </authorList>
    </citation>
    <scope>NUCLEOTIDE SEQUENCE [LARGE SCALE GENOMIC DNA]</scope>
    <source>
        <strain evidence="2 3">MF730-N6</strain>
    </source>
</reference>
<evidence type="ECO:0000259" key="1">
    <source>
        <dbReference type="Pfam" id="PF16291"/>
    </source>
</evidence>
<dbReference type="PATRIC" id="fig|2064.6.peg.576"/>
<protein>
    <recommendedName>
        <fullName evidence="1">DUF4937 domain-containing protein</fullName>
    </recommendedName>
</protein>
<organism evidence="2 3">
    <name type="scientific">Kitasatospora griseola</name>
    <name type="common">Streptomyces griseolosporeus</name>
    <dbReference type="NCBI Taxonomy" id="2064"/>
    <lineage>
        <taxon>Bacteria</taxon>
        <taxon>Bacillati</taxon>
        <taxon>Actinomycetota</taxon>
        <taxon>Actinomycetes</taxon>
        <taxon>Kitasatosporales</taxon>
        <taxon>Streptomycetaceae</taxon>
        <taxon>Kitasatospora</taxon>
    </lineage>
</organism>
<accession>A0A0D0NE19</accession>
<dbReference type="SUPFAM" id="SSF54909">
    <property type="entry name" value="Dimeric alpha+beta barrel"/>
    <property type="match status" value="1"/>
</dbReference>
<evidence type="ECO:0000313" key="3">
    <source>
        <dbReference type="Proteomes" id="UP000032066"/>
    </source>
</evidence>
<dbReference type="Proteomes" id="UP000032066">
    <property type="component" value="Unassembled WGS sequence"/>
</dbReference>
<keyword evidence="3" id="KW-1185">Reference proteome</keyword>
<dbReference type="AlphaFoldDB" id="A0A0D0NE19"/>
<dbReference type="InterPro" id="IPR011008">
    <property type="entry name" value="Dimeric_a/b-barrel"/>
</dbReference>
<dbReference type="EMBL" id="JXZB01000001">
    <property type="protein sequence ID" value="KIQ66490.1"/>
    <property type="molecule type" value="Genomic_DNA"/>
</dbReference>
<dbReference type="Pfam" id="PF16291">
    <property type="entry name" value="DUF4937"/>
    <property type="match status" value="1"/>
</dbReference>
<dbReference type="InterPro" id="IPR032555">
    <property type="entry name" value="DUF4937"/>
</dbReference>
<proteinExistence type="predicted"/>
<feature type="domain" description="DUF4937" evidence="1">
    <location>
        <begin position="4"/>
        <end position="87"/>
    </location>
</feature>
<dbReference type="STRING" id="2064.TR51_02545"/>
<evidence type="ECO:0000313" key="2">
    <source>
        <dbReference type="EMBL" id="KIQ66490.1"/>
    </source>
</evidence>